<keyword evidence="3" id="KW-0479">Metal-binding</keyword>
<dbReference type="AlphaFoldDB" id="A0A1W6Z161"/>
<evidence type="ECO:0000256" key="2">
    <source>
        <dbReference type="ARBA" id="ARBA00023008"/>
    </source>
</evidence>
<dbReference type="PANTHER" id="PTHR12151:SF25">
    <property type="entry name" value="LINALOOL DEHYDRATASE_ISOMERASE DOMAIN-CONTAINING PROTEIN"/>
    <property type="match status" value="1"/>
</dbReference>
<evidence type="ECO:0000256" key="3">
    <source>
        <dbReference type="PIRSR" id="PIRSR603782-1"/>
    </source>
</evidence>
<dbReference type="EMBL" id="CP021109">
    <property type="protein sequence ID" value="ARP86981.1"/>
    <property type="molecule type" value="Genomic_DNA"/>
</dbReference>
<sequence>MAGLASALARRLRRIGVQGPARPAATGRRRWLRVAAASALLATAGAQAAAPALYDITGHLPDLRFSLAGAEGRTVTQADVKGKIALLFFGYASCPDVCPTTMAQLSDVVNRLGSQGADVRILFVSVDPHRDTPDALQAYVNAFNREAIGLTGTERQIADLARRYRVSYQIDKPRPGADPEVYNVTHSRGVYVFDRRGAARLLLSDSSSSERIVEALQRLIREPQR</sequence>
<dbReference type="PANTHER" id="PTHR12151">
    <property type="entry name" value="ELECTRON TRANSPORT PROTIN SCO1/SENC FAMILY MEMBER"/>
    <property type="match status" value="1"/>
</dbReference>
<keyword evidence="4" id="KW-1015">Disulfide bond</keyword>
<name>A0A1W6Z161_9BORD</name>
<dbReference type="PROSITE" id="PS51318">
    <property type="entry name" value="TAT"/>
    <property type="match status" value="1"/>
</dbReference>
<dbReference type="InterPro" id="IPR013766">
    <property type="entry name" value="Thioredoxin_domain"/>
</dbReference>
<accession>A0A1W6Z161</accession>
<evidence type="ECO:0000256" key="4">
    <source>
        <dbReference type="PIRSR" id="PIRSR603782-2"/>
    </source>
</evidence>
<evidence type="ECO:0000259" key="5">
    <source>
        <dbReference type="PROSITE" id="PS51352"/>
    </source>
</evidence>
<dbReference type="InterPro" id="IPR003782">
    <property type="entry name" value="SCO1/SenC"/>
</dbReference>
<comment type="similarity">
    <text evidence="1">Belongs to the SCO1/2 family.</text>
</comment>
<feature type="binding site" evidence="3">
    <location>
        <position position="94"/>
    </location>
    <ligand>
        <name>Cu cation</name>
        <dbReference type="ChEBI" id="CHEBI:23378"/>
    </ligand>
</feature>
<evidence type="ECO:0000313" key="7">
    <source>
        <dbReference type="Proteomes" id="UP000194139"/>
    </source>
</evidence>
<feature type="domain" description="Thioredoxin" evidence="5">
    <location>
        <begin position="42"/>
        <end position="221"/>
    </location>
</feature>
<dbReference type="Pfam" id="PF02630">
    <property type="entry name" value="SCO1-SenC"/>
    <property type="match status" value="1"/>
</dbReference>
<gene>
    <name evidence="6" type="ORF">CAL13_12730</name>
</gene>
<proteinExistence type="inferred from homology"/>
<dbReference type="InterPro" id="IPR006311">
    <property type="entry name" value="TAT_signal"/>
</dbReference>
<dbReference type="InterPro" id="IPR036249">
    <property type="entry name" value="Thioredoxin-like_sf"/>
</dbReference>
<dbReference type="CDD" id="cd02968">
    <property type="entry name" value="SCO"/>
    <property type="match status" value="1"/>
</dbReference>
<dbReference type="RefSeq" id="WP_086072581.1">
    <property type="nucleotide sequence ID" value="NZ_CP021109.1"/>
</dbReference>
<reference evidence="6 7" key="1">
    <citation type="submission" date="2017-05" db="EMBL/GenBank/DDBJ databases">
        <title>Complete and WGS of Bordetella genogroups.</title>
        <authorList>
            <person name="Spilker T."/>
            <person name="LiPuma J."/>
        </authorList>
    </citation>
    <scope>NUCLEOTIDE SEQUENCE [LARGE SCALE GENOMIC DNA]</scope>
    <source>
        <strain evidence="6 7">AU17164</strain>
    </source>
</reference>
<feature type="binding site" evidence="3">
    <location>
        <position position="186"/>
    </location>
    <ligand>
        <name>Cu cation</name>
        <dbReference type="ChEBI" id="CHEBI:23378"/>
    </ligand>
</feature>
<keyword evidence="7" id="KW-1185">Reference proteome</keyword>
<feature type="disulfide bond" description="Redox-active" evidence="4">
    <location>
        <begin position="94"/>
        <end position="98"/>
    </location>
</feature>
<organism evidence="6 7">
    <name type="scientific">Bordetella genomosp. 9</name>
    <dbReference type="NCBI Taxonomy" id="1416803"/>
    <lineage>
        <taxon>Bacteria</taxon>
        <taxon>Pseudomonadati</taxon>
        <taxon>Pseudomonadota</taxon>
        <taxon>Betaproteobacteria</taxon>
        <taxon>Burkholderiales</taxon>
        <taxon>Alcaligenaceae</taxon>
        <taxon>Bordetella</taxon>
    </lineage>
</organism>
<keyword evidence="2 3" id="KW-0186">Copper</keyword>
<dbReference type="Proteomes" id="UP000194139">
    <property type="component" value="Chromosome"/>
</dbReference>
<evidence type="ECO:0000256" key="1">
    <source>
        <dbReference type="ARBA" id="ARBA00010996"/>
    </source>
</evidence>
<feature type="binding site" evidence="3">
    <location>
        <position position="98"/>
    </location>
    <ligand>
        <name>Cu cation</name>
        <dbReference type="ChEBI" id="CHEBI:23378"/>
    </ligand>
</feature>
<dbReference type="SUPFAM" id="SSF52833">
    <property type="entry name" value="Thioredoxin-like"/>
    <property type="match status" value="1"/>
</dbReference>
<dbReference type="FunFam" id="3.40.30.10:FF:000013">
    <property type="entry name" value="Blast:Protein SCO1 homolog, mitochondrial"/>
    <property type="match status" value="1"/>
</dbReference>
<protein>
    <submittedName>
        <fullName evidence="6">SCO family protein</fullName>
    </submittedName>
</protein>
<dbReference type="Gene3D" id="3.40.30.10">
    <property type="entry name" value="Glutaredoxin"/>
    <property type="match status" value="1"/>
</dbReference>
<dbReference type="PROSITE" id="PS51352">
    <property type="entry name" value="THIOREDOXIN_2"/>
    <property type="match status" value="1"/>
</dbReference>
<dbReference type="GO" id="GO:0046872">
    <property type="term" value="F:metal ion binding"/>
    <property type="evidence" value="ECO:0007669"/>
    <property type="project" value="UniProtKB-KW"/>
</dbReference>
<evidence type="ECO:0000313" key="6">
    <source>
        <dbReference type="EMBL" id="ARP86981.1"/>
    </source>
</evidence>